<evidence type="ECO:0000256" key="1">
    <source>
        <dbReference type="ARBA" id="ARBA00004141"/>
    </source>
</evidence>
<dbReference type="PROSITE" id="PS50850">
    <property type="entry name" value="MFS"/>
    <property type="match status" value="1"/>
</dbReference>
<evidence type="ECO:0000256" key="6">
    <source>
        <dbReference type="ARBA" id="ARBA00023136"/>
    </source>
</evidence>
<organism evidence="9 10">
    <name type="scientific">Purpureocillium lilacinum</name>
    <name type="common">Paecilomyces lilacinus</name>
    <dbReference type="NCBI Taxonomy" id="33203"/>
    <lineage>
        <taxon>Eukaryota</taxon>
        <taxon>Fungi</taxon>
        <taxon>Dikarya</taxon>
        <taxon>Ascomycota</taxon>
        <taxon>Pezizomycotina</taxon>
        <taxon>Sordariomycetes</taxon>
        <taxon>Hypocreomycetidae</taxon>
        <taxon>Hypocreales</taxon>
        <taxon>Ophiocordycipitaceae</taxon>
        <taxon>Purpureocillium</taxon>
    </lineage>
</organism>
<dbReference type="PANTHER" id="PTHR48022:SF80">
    <property type="entry name" value="SUGAR TRANSPORTER, PUTATIVE (AFU_ORTHOLOGUE AFUA_3G12170)-RELATED"/>
    <property type="match status" value="1"/>
</dbReference>
<evidence type="ECO:0000313" key="9">
    <source>
        <dbReference type="EMBL" id="OAQ78259.1"/>
    </source>
</evidence>
<dbReference type="NCBIfam" id="TIGR00879">
    <property type="entry name" value="SP"/>
    <property type="match status" value="1"/>
</dbReference>
<feature type="domain" description="Major facilitator superfamily (MFS) profile" evidence="8">
    <location>
        <begin position="294"/>
        <end position="735"/>
    </location>
</feature>
<feature type="transmembrane region" description="Helical" evidence="7">
    <location>
        <begin position="333"/>
        <end position="352"/>
    </location>
</feature>
<protein>
    <submittedName>
        <fullName evidence="9">MFS sugar transporter</fullName>
    </submittedName>
</protein>
<evidence type="ECO:0000256" key="2">
    <source>
        <dbReference type="ARBA" id="ARBA00010992"/>
    </source>
</evidence>
<keyword evidence="6 7" id="KW-0472">Membrane</keyword>
<feature type="transmembrane region" description="Helical" evidence="7">
    <location>
        <begin position="641"/>
        <end position="668"/>
    </location>
</feature>
<dbReference type="AlphaFoldDB" id="A0A179GMA0"/>
<dbReference type="PROSITE" id="PS00216">
    <property type="entry name" value="SUGAR_TRANSPORT_1"/>
    <property type="match status" value="2"/>
</dbReference>
<keyword evidence="3" id="KW-0813">Transport</keyword>
<dbReference type="Proteomes" id="UP000078240">
    <property type="component" value="Unassembled WGS sequence"/>
</dbReference>
<dbReference type="PANTHER" id="PTHR48022">
    <property type="entry name" value="PLASTIDIC GLUCOSE TRANSPORTER 4"/>
    <property type="match status" value="1"/>
</dbReference>
<evidence type="ECO:0000256" key="3">
    <source>
        <dbReference type="ARBA" id="ARBA00022448"/>
    </source>
</evidence>
<evidence type="ECO:0000313" key="10">
    <source>
        <dbReference type="Proteomes" id="UP000078240"/>
    </source>
</evidence>
<keyword evidence="9" id="KW-0762">Sugar transport</keyword>
<feature type="transmembrane region" description="Helical" evidence="7">
    <location>
        <begin position="364"/>
        <end position="383"/>
    </location>
</feature>
<feature type="transmembrane region" description="Helical" evidence="7">
    <location>
        <begin position="544"/>
        <end position="565"/>
    </location>
</feature>
<reference evidence="9 10" key="1">
    <citation type="submission" date="2016-01" db="EMBL/GenBank/DDBJ databases">
        <title>Biosynthesis of antibiotic leucinostatins and their inhibition on Phytophthora in bio-control Purpureocillium lilacinum.</title>
        <authorList>
            <person name="Wang G."/>
            <person name="Liu Z."/>
            <person name="Lin R."/>
            <person name="Li E."/>
            <person name="Mao Z."/>
            <person name="Ling J."/>
            <person name="Yin W."/>
            <person name="Xie B."/>
        </authorList>
    </citation>
    <scope>NUCLEOTIDE SEQUENCE [LARGE SCALE GENOMIC DNA]</scope>
    <source>
        <strain evidence="9">PLBJ-1</strain>
    </source>
</reference>
<evidence type="ECO:0000256" key="4">
    <source>
        <dbReference type="ARBA" id="ARBA00022692"/>
    </source>
</evidence>
<dbReference type="InterPro" id="IPR005828">
    <property type="entry name" value="MFS_sugar_transport-like"/>
</dbReference>
<evidence type="ECO:0000259" key="8">
    <source>
        <dbReference type="PROSITE" id="PS50850"/>
    </source>
</evidence>
<keyword evidence="5 7" id="KW-1133">Transmembrane helix</keyword>
<evidence type="ECO:0000256" key="5">
    <source>
        <dbReference type="ARBA" id="ARBA00022989"/>
    </source>
</evidence>
<dbReference type="GO" id="GO:0016020">
    <property type="term" value="C:membrane"/>
    <property type="evidence" value="ECO:0007669"/>
    <property type="project" value="UniProtKB-SubCell"/>
</dbReference>
<comment type="caution">
    <text evidence="9">The sequence shown here is derived from an EMBL/GenBank/DDBJ whole genome shotgun (WGS) entry which is preliminary data.</text>
</comment>
<dbReference type="Gene3D" id="1.20.1250.20">
    <property type="entry name" value="MFS general substrate transporter like domains"/>
    <property type="match status" value="1"/>
</dbReference>
<dbReference type="InterPro" id="IPR003663">
    <property type="entry name" value="Sugar/inositol_transpt"/>
</dbReference>
<feature type="transmembrane region" description="Helical" evidence="7">
    <location>
        <begin position="455"/>
        <end position="476"/>
    </location>
</feature>
<dbReference type="FunFam" id="1.20.1250.20:FF:000090">
    <property type="entry name" value="MFS sugar transporter, putative"/>
    <property type="match status" value="1"/>
</dbReference>
<dbReference type="Pfam" id="PF00083">
    <property type="entry name" value="Sugar_tr"/>
    <property type="match status" value="1"/>
</dbReference>
<dbReference type="SUPFAM" id="SSF103473">
    <property type="entry name" value="MFS general substrate transporter"/>
    <property type="match status" value="1"/>
</dbReference>
<feature type="transmembrane region" description="Helical" evidence="7">
    <location>
        <begin position="711"/>
        <end position="731"/>
    </location>
</feature>
<feature type="transmembrane region" description="Helical" evidence="7">
    <location>
        <begin position="585"/>
        <end position="603"/>
    </location>
</feature>
<keyword evidence="4 7" id="KW-0812">Transmembrane</keyword>
<proteinExistence type="inferred from homology"/>
<dbReference type="InterPro" id="IPR020846">
    <property type="entry name" value="MFS_dom"/>
</dbReference>
<accession>A0A179GMA0</accession>
<comment type="subcellular location">
    <subcellularLocation>
        <location evidence="1">Membrane</location>
        <topology evidence="1">Multi-pass membrane protein</topology>
    </subcellularLocation>
</comment>
<comment type="similarity">
    <text evidence="2">Belongs to the major facilitator superfamily. Sugar transporter (TC 2.A.1.1) family.</text>
</comment>
<dbReference type="InterPro" id="IPR050360">
    <property type="entry name" value="MFS_Sugar_Transporters"/>
</dbReference>
<feature type="transmembrane region" description="Helical" evidence="7">
    <location>
        <begin position="421"/>
        <end position="443"/>
    </location>
</feature>
<name>A0A179GMA0_PURLI</name>
<feature type="transmembrane region" description="Helical" evidence="7">
    <location>
        <begin position="389"/>
        <end position="409"/>
    </location>
</feature>
<dbReference type="GO" id="GO:0005351">
    <property type="term" value="F:carbohydrate:proton symporter activity"/>
    <property type="evidence" value="ECO:0007669"/>
    <property type="project" value="TreeGrafter"/>
</dbReference>
<dbReference type="InterPro" id="IPR005829">
    <property type="entry name" value="Sugar_transporter_CS"/>
</dbReference>
<dbReference type="EMBL" id="LSBH01000005">
    <property type="protein sequence ID" value="OAQ78259.1"/>
    <property type="molecule type" value="Genomic_DNA"/>
</dbReference>
<dbReference type="InterPro" id="IPR036259">
    <property type="entry name" value="MFS_trans_sf"/>
</dbReference>
<sequence>MAPAARGMSIDDVTVIITTSPTPSAPGTDLVAAVARSFRTHCPDLLACPVILVLDTYDTIGAWPRLKKGVVTADGAAQYNVYKQNVKQLVLSEYRRAREEESSDGGSASEPLVEFVGEAEYGFEGRGNPVGLHISRTADGLITFIEPSRRLGFGLAVRSALRIADTPYVWVQQHDWPLSADIPLRSILRAMDEDSPDRPVKYVCLPSTRMRSYATSNHVVKFPALRTLTAALKGDFAASDDGDSLPLTPLFFWHDKPHVASRAHYLERVFATRLAIQRGGFIEDLIGQRARDQMKQGSWARSFLFGYDSGVMTDVIASKNFQNFFDTTDTSPIVGAINSTFSGGAVFGALFGGVIMDKYGRRRTIGVGALICTVGALLQAAAWHLAMMLVGRITAGFAIGLLSMSVPVYQSECANPKIRGLIVGLAQQMIGVGFIVSTWVGYGSQQMPDSSQFQWRFPLAFQALPSALLCIGMLWLPESPRHLIATDRLEEGMRILRTLHFDGTNEDWIQAEFQEIKMTIDAEKAATAPGWLIMFRVPQWRKRLALGTFVQVFTQFTGINVIGYYQTVMYESLGFTGNTKLLVAGVYNCCGPIANLIFIVFIADRFGRRKSLICGVVAITLALICESAINSQNTNGDKHSLSIVGVAFLFCVTIFFSLSFGPVSWIYMAEIMPYQIRAKGCAFATGIGNWLVSTFWAQVSPIALKELGWKFYFLFVAWNLVITLPALVFYFRETKGLSLEEIDLMFGGSVDDPIESDLKKPAAAVETSAVHDERSVEMSPGLQVKKWLVV</sequence>
<evidence type="ECO:0000256" key="7">
    <source>
        <dbReference type="SAM" id="Phobius"/>
    </source>
</evidence>
<feature type="transmembrane region" description="Helical" evidence="7">
    <location>
        <begin position="680"/>
        <end position="699"/>
    </location>
</feature>
<feature type="transmembrane region" description="Helical" evidence="7">
    <location>
        <begin position="612"/>
        <end position="629"/>
    </location>
</feature>
<gene>
    <name evidence="9" type="ORF">VFPBJ_06378</name>
</gene>
<dbReference type="PRINTS" id="PR00171">
    <property type="entry name" value="SUGRTRNSPORT"/>
</dbReference>